<keyword evidence="2" id="KW-0813">Transport</keyword>
<feature type="chain" id="PRO_5016960176" description="DUF4412 domain-containing protein" evidence="5">
    <location>
        <begin position="40"/>
        <end position="213"/>
    </location>
</feature>
<evidence type="ECO:0000256" key="2">
    <source>
        <dbReference type="ARBA" id="ARBA00022448"/>
    </source>
</evidence>
<dbReference type="GO" id="GO:0015031">
    <property type="term" value="P:protein transport"/>
    <property type="evidence" value="ECO:0007669"/>
    <property type="project" value="UniProtKB-KW"/>
</dbReference>
<evidence type="ECO:0000256" key="3">
    <source>
        <dbReference type="ARBA" id="ARBA00022729"/>
    </source>
</evidence>
<gene>
    <name evidence="7" type="ORF">DIZ78_10300</name>
</gene>
<sequence length="213" mass="23854">MFPAGRQIDMKEYEMMIRKLVLTISTIFTLLLSINTAQAAEWTADFVKTDGQMKDVSKVYIKGDKRREEMTHRGQTESIVLFNPGSHQIITLMPSERMFMEIPMSPDQAMFAKGPGSDLAGGKPLGTEKVSGYLCDKYHQESPEGAVTVWVSRKLQYPIRIEMVDLDGGKSVMTYENIQEKSLPDSLFSVPAGYNKFSIPGMPGGMPMMPPMR</sequence>
<protein>
    <recommendedName>
        <fullName evidence="6">DUF4412 domain-containing protein</fullName>
    </recommendedName>
</protein>
<dbReference type="Pfam" id="PF14371">
    <property type="entry name" value="DUF4412"/>
    <property type="match status" value="1"/>
</dbReference>
<dbReference type="EMBL" id="QFXE01000013">
    <property type="protein sequence ID" value="RDH85348.1"/>
    <property type="molecule type" value="Genomic_DNA"/>
</dbReference>
<evidence type="ECO:0000259" key="6">
    <source>
        <dbReference type="Pfam" id="PF14371"/>
    </source>
</evidence>
<dbReference type="Gene3D" id="2.50.20.10">
    <property type="entry name" value="Lipoprotein localisation LolA/LolB/LppX"/>
    <property type="match status" value="1"/>
</dbReference>
<evidence type="ECO:0000256" key="4">
    <source>
        <dbReference type="ARBA" id="ARBA00022927"/>
    </source>
</evidence>
<comment type="caution">
    <text evidence="7">The sequence shown here is derived from an EMBL/GenBank/DDBJ whole genome shotgun (WGS) entry which is preliminary data.</text>
</comment>
<organism evidence="7 8">
    <name type="scientific">endosymbiont of Escarpia spicata</name>
    <dbReference type="NCBI Taxonomy" id="2200908"/>
    <lineage>
        <taxon>Bacteria</taxon>
        <taxon>Pseudomonadati</taxon>
        <taxon>Pseudomonadota</taxon>
        <taxon>Gammaproteobacteria</taxon>
        <taxon>sulfur-oxidizing symbionts</taxon>
    </lineage>
</organism>
<keyword evidence="3 5" id="KW-0732">Signal</keyword>
<evidence type="ECO:0000256" key="5">
    <source>
        <dbReference type="SAM" id="SignalP"/>
    </source>
</evidence>
<keyword evidence="8" id="KW-1185">Reference proteome</keyword>
<feature type="domain" description="DUF4412" evidence="6">
    <location>
        <begin position="52"/>
        <end position="155"/>
    </location>
</feature>
<dbReference type="InterPro" id="IPR025524">
    <property type="entry name" value="DUF4412"/>
</dbReference>
<feature type="signal peptide" evidence="5">
    <location>
        <begin position="1"/>
        <end position="39"/>
    </location>
</feature>
<dbReference type="InterPro" id="IPR029046">
    <property type="entry name" value="LolA/LolB/LppX"/>
</dbReference>
<evidence type="ECO:0000313" key="8">
    <source>
        <dbReference type="Proteomes" id="UP000254771"/>
    </source>
</evidence>
<comment type="subunit">
    <text evidence="1">Monomer.</text>
</comment>
<evidence type="ECO:0000313" key="7">
    <source>
        <dbReference type="EMBL" id="RDH85348.1"/>
    </source>
</evidence>
<dbReference type="AlphaFoldDB" id="A0A370DKC0"/>
<keyword evidence="4" id="KW-0653">Protein transport</keyword>
<proteinExistence type="predicted"/>
<dbReference type="SUPFAM" id="SSF89392">
    <property type="entry name" value="Prokaryotic lipoproteins and lipoprotein localization factors"/>
    <property type="match status" value="1"/>
</dbReference>
<evidence type="ECO:0000256" key="1">
    <source>
        <dbReference type="ARBA" id="ARBA00011245"/>
    </source>
</evidence>
<dbReference type="Proteomes" id="UP000254771">
    <property type="component" value="Unassembled WGS sequence"/>
</dbReference>
<accession>A0A370DKC0</accession>
<name>A0A370DKC0_9GAMM</name>
<reference evidence="7 8" key="1">
    <citation type="journal article" date="2018" name="ISME J.">
        <title>Endosymbiont genomes yield clues of tubeworm success.</title>
        <authorList>
            <person name="Li Y."/>
            <person name="Liles M.R."/>
            <person name="Halanych K.M."/>
        </authorList>
    </citation>
    <scope>NUCLEOTIDE SEQUENCE [LARGE SCALE GENOMIC DNA]</scope>
    <source>
        <strain evidence="7">A1462</strain>
    </source>
</reference>